<keyword evidence="5" id="KW-1185">Reference proteome</keyword>
<dbReference type="SUPFAM" id="SSF56529">
    <property type="entry name" value="FAH"/>
    <property type="match status" value="1"/>
</dbReference>
<accession>A0A2J7YQA6</accession>
<dbReference type="InterPro" id="IPR036663">
    <property type="entry name" value="Fumarylacetoacetase_C_sf"/>
</dbReference>
<dbReference type="EMBL" id="LJIW01000002">
    <property type="protein sequence ID" value="PNG90184.1"/>
    <property type="molecule type" value="Genomic_DNA"/>
</dbReference>
<dbReference type="InterPro" id="IPR011234">
    <property type="entry name" value="Fumarylacetoacetase-like_C"/>
</dbReference>
<evidence type="ECO:0000313" key="5">
    <source>
        <dbReference type="Proteomes" id="UP000236520"/>
    </source>
</evidence>
<reference evidence="4 5" key="1">
    <citation type="submission" date="2015-09" db="EMBL/GenBank/DDBJ databases">
        <title>Genome sequence, genome mining and natural product profiling of a biocontrol bacterium Streptomyces malaysiensis F913.</title>
        <authorList>
            <person name="Xu Y."/>
            <person name="Wei J."/>
            <person name="Xie J."/>
            <person name="Li T."/>
            <person name="Zhou Z."/>
        </authorList>
    </citation>
    <scope>NUCLEOTIDE SEQUENCE [LARGE SCALE GENOMIC DNA]</scope>
    <source>
        <strain evidence="4 5">F913</strain>
    </source>
</reference>
<evidence type="ECO:0000256" key="1">
    <source>
        <dbReference type="ARBA" id="ARBA00010211"/>
    </source>
</evidence>
<dbReference type="InterPro" id="IPR051121">
    <property type="entry name" value="FAH"/>
</dbReference>
<evidence type="ECO:0000313" key="4">
    <source>
        <dbReference type="EMBL" id="PNG90184.1"/>
    </source>
</evidence>
<dbReference type="Pfam" id="PF01557">
    <property type="entry name" value="FAA_hydrolase"/>
    <property type="match status" value="1"/>
</dbReference>
<dbReference type="PANTHER" id="PTHR42796">
    <property type="entry name" value="FUMARYLACETOACETATE HYDROLASE DOMAIN-CONTAINING PROTEIN 2A-RELATED"/>
    <property type="match status" value="1"/>
</dbReference>
<dbReference type="FunFam" id="3.90.850.10:FF:000002">
    <property type="entry name" value="2-hydroxyhepta-2,4-diene-1,7-dioate isomerase"/>
    <property type="match status" value="1"/>
</dbReference>
<dbReference type="AlphaFoldDB" id="A0A2J7YQA6"/>
<dbReference type="GO" id="GO:0019752">
    <property type="term" value="P:carboxylic acid metabolic process"/>
    <property type="evidence" value="ECO:0007669"/>
    <property type="project" value="UniProtKB-ARBA"/>
</dbReference>
<evidence type="ECO:0000259" key="3">
    <source>
        <dbReference type="Pfam" id="PF01557"/>
    </source>
</evidence>
<dbReference type="RefSeq" id="WP_102936043.1">
    <property type="nucleotide sequence ID" value="NZ_JBEXUO010000001.1"/>
</dbReference>
<comment type="caution">
    <text evidence="4">The sequence shown here is derived from an EMBL/GenBank/DDBJ whole genome shotgun (WGS) entry which is preliminary data.</text>
</comment>
<comment type="similarity">
    <text evidence="1">Belongs to the FAH family.</text>
</comment>
<dbReference type="GO" id="GO:0016853">
    <property type="term" value="F:isomerase activity"/>
    <property type="evidence" value="ECO:0007669"/>
    <property type="project" value="UniProtKB-ARBA"/>
</dbReference>
<protein>
    <recommendedName>
        <fullName evidence="3">Fumarylacetoacetase-like C-terminal domain-containing protein</fullName>
    </recommendedName>
</protein>
<dbReference type="Proteomes" id="UP000236520">
    <property type="component" value="Unassembled WGS sequence"/>
</dbReference>
<keyword evidence="2" id="KW-0479">Metal-binding</keyword>
<feature type="domain" description="Fumarylacetoacetase-like C-terminal" evidence="3">
    <location>
        <begin position="81"/>
        <end position="295"/>
    </location>
</feature>
<gene>
    <name evidence="4" type="ORF">SMF913_25649</name>
</gene>
<name>A0A2J7YQA6_STRMQ</name>
<proteinExistence type="inferred from homology"/>
<dbReference type="PANTHER" id="PTHR42796:SF4">
    <property type="entry name" value="FUMARYLACETOACETATE HYDROLASE DOMAIN-CONTAINING PROTEIN 2A"/>
    <property type="match status" value="1"/>
</dbReference>
<sequence>MNGYRLLTMDVNGVPTPGVLTGGRVHAVEDLLPGHRGPVVELLQDWDRTHEAIRSVLPVSTGGVPLAEVRLLAPILHPGAIFCAGANYWDHVEEMEGSADRTRRPRDPWFFVKTSAHSVVEDQATVRRPRGSEALDYEAELAVVIGRTARDVPAREALGVIAGYTIVNDLSARDLMKRPDRPPAMAYDWVGQKCFDGAAPLGPWITPAAYVPDCHDLAIRLSVNGTVKQSSTTANLIHDVYEQIAWLSHQLTLRPGDVIATGTPAGVGLPRQDYLRSGDVVRAEISGLGSLTTHIA</sequence>
<evidence type="ECO:0000256" key="2">
    <source>
        <dbReference type="ARBA" id="ARBA00022723"/>
    </source>
</evidence>
<organism evidence="4 5">
    <name type="scientific">Streptomyces malaysiensis</name>
    <dbReference type="NCBI Taxonomy" id="92644"/>
    <lineage>
        <taxon>Bacteria</taxon>
        <taxon>Bacillati</taxon>
        <taxon>Actinomycetota</taxon>
        <taxon>Actinomycetes</taxon>
        <taxon>Kitasatosporales</taxon>
        <taxon>Streptomycetaceae</taxon>
        <taxon>Streptomyces</taxon>
        <taxon>Streptomyces violaceusniger group</taxon>
    </lineage>
</organism>
<dbReference type="Gene3D" id="3.90.850.10">
    <property type="entry name" value="Fumarylacetoacetase-like, C-terminal domain"/>
    <property type="match status" value="1"/>
</dbReference>
<dbReference type="GO" id="GO:0046872">
    <property type="term" value="F:metal ion binding"/>
    <property type="evidence" value="ECO:0007669"/>
    <property type="project" value="UniProtKB-KW"/>
</dbReference>